<proteinExistence type="predicted"/>
<accession>A0A1A8D081</accession>
<organism evidence="2">
    <name type="scientific">Nothobranchius kadleci</name>
    <name type="common">African annual killifish</name>
    <dbReference type="NCBI Taxonomy" id="1051664"/>
    <lineage>
        <taxon>Eukaryota</taxon>
        <taxon>Metazoa</taxon>
        <taxon>Chordata</taxon>
        <taxon>Craniata</taxon>
        <taxon>Vertebrata</taxon>
        <taxon>Euteleostomi</taxon>
        <taxon>Actinopterygii</taxon>
        <taxon>Neopterygii</taxon>
        <taxon>Teleostei</taxon>
        <taxon>Neoteleostei</taxon>
        <taxon>Acanthomorphata</taxon>
        <taxon>Ovalentaria</taxon>
        <taxon>Atherinomorphae</taxon>
        <taxon>Cyprinodontiformes</taxon>
        <taxon>Nothobranchiidae</taxon>
        <taxon>Nothobranchius</taxon>
    </lineage>
</organism>
<reference evidence="2" key="1">
    <citation type="submission" date="2016-05" db="EMBL/GenBank/DDBJ databases">
        <authorList>
            <person name="Lavstsen T."/>
            <person name="Jespersen J.S."/>
        </authorList>
    </citation>
    <scope>NUCLEOTIDE SEQUENCE</scope>
    <source>
        <tissue evidence="2">Brain</tissue>
    </source>
</reference>
<dbReference type="AlphaFoldDB" id="A0A1A8D081"/>
<gene>
    <name evidence="2" type="primary">ZGC:158374</name>
</gene>
<evidence type="ECO:0000313" key="2">
    <source>
        <dbReference type="EMBL" id="SBP84688.1"/>
    </source>
</evidence>
<feature type="non-terminal residue" evidence="2">
    <location>
        <position position="78"/>
    </location>
</feature>
<reference evidence="2" key="2">
    <citation type="submission" date="2016-06" db="EMBL/GenBank/DDBJ databases">
        <title>The genome of a short-lived fish provides insights into sex chromosome evolution and the genetic control of aging.</title>
        <authorList>
            <person name="Reichwald K."/>
            <person name="Felder M."/>
            <person name="Petzold A."/>
            <person name="Koch P."/>
            <person name="Groth M."/>
            <person name="Platzer M."/>
        </authorList>
    </citation>
    <scope>NUCLEOTIDE SEQUENCE</scope>
    <source>
        <tissue evidence="2">Brain</tissue>
    </source>
</reference>
<feature type="compositionally biased region" description="Polar residues" evidence="1">
    <location>
        <begin position="22"/>
        <end position="34"/>
    </location>
</feature>
<feature type="region of interest" description="Disordered" evidence="1">
    <location>
        <begin position="1"/>
        <end position="51"/>
    </location>
</feature>
<evidence type="ECO:0000256" key="1">
    <source>
        <dbReference type="SAM" id="MobiDB-lite"/>
    </source>
</evidence>
<sequence>LIPQFTPTHDRLKPSSRPHHQLLTSTLSQGTNRGPNLPWAHISKGQDNLSSRHNFTSSVRFIGRHHLHTPQSLHHKSQ</sequence>
<dbReference type="EMBL" id="HADZ01020747">
    <property type="protein sequence ID" value="SBP84688.1"/>
    <property type="molecule type" value="Transcribed_RNA"/>
</dbReference>
<feature type="non-terminal residue" evidence="2">
    <location>
        <position position="1"/>
    </location>
</feature>
<name>A0A1A8D081_NOTKA</name>
<protein>
    <submittedName>
        <fullName evidence="2">Zgc:158374</fullName>
    </submittedName>
</protein>